<dbReference type="InterPro" id="IPR004113">
    <property type="entry name" value="FAD-bd_oxidored_4_C"/>
</dbReference>
<dbReference type="InterPro" id="IPR016166">
    <property type="entry name" value="FAD-bd_PCMH"/>
</dbReference>
<accession>A0A439D4W0</accession>
<evidence type="ECO:0000256" key="1">
    <source>
        <dbReference type="ARBA" id="ARBA00001974"/>
    </source>
</evidence>
<dbReference type="Gene3D" id="3.30.465.10">
    <property type="match status" value="1"/>
</dbReference>
<gene>
    <name evidence="7" type="ORF">EKO27_g5681</name>
</gene>
<dbReference type="Gene3D" id="3.30.43.10">
    <property type="entry name" value="Uridine Diphospho-n-acetylenolpyruvylglucosamine Reductase, domain 2"/>
    <property type="match status" value="1"/>
</dbReference>
<dbReference type="InterPro" id="IPR016170">
    <property type="entry name" value="Cytok_DH_C_sf"/>
</dbReference>
<dbReference type="InterPro" id="IPR016171">
    <property type="entry name" value="Vanillyl_alc_oxidase_C-sub2"/>
</dbReference>
<proteinExistence type="predicted"/>
<name>A0A439D4W0_9PEZI</name>
<dbReference type="PROSITE" id="PS51387">
    <property type="entry name" value="FAD_PCMH"/>
    <property type="match status" value="1"/>
</dbReference>
<dbReference type="SUPFAM" id="SSF55103">
    <property type="entry name" value="FAD-linked oxidases, C-terminal domain"/>
    <property type="match status" value="1"/>
</dbReference>
<dbReference type="Pfam" id="PF02913">
    <property type="entry name" value="FAD-oxidase_C"/>
    <property type="match status" value="1"/>
</dbReference>
<dbReference type="GO" id="GO:0071949">
    <property type="term" value="F:FAD binding"/>
    <property type="evidence" value="ECO:0007669"/>
    <property type="project" value="InterPro"/>
</dbReference>
<organism evidence="7 8">
    <name type="scientific">Xylaria grammica</name>
    <dbReference type="NCBI Taxonomy" id="363999"/>
    <lineage>
        <taxon>Eukaryota</taxon>
        <taxon>Fungi</taxon>
        <taxon>Dikarya</taxon>
        <taxon>Ascomycota</taxon>
        <taxon>Pezizomycotina</taxon>
        <taxon>Sordariomycetes</taxon>
        <taxon>Xylariomycetidae</taxon>
        <taxon>Xylariales</taxon>
        <taxon>Xylariaceae</taxon>
        <taxon>Xylaria</taxon>
    </lineage>
</organism>
<keyword evidence="2" id="KW-0285">Flavoprotein</keyword>
<dbReference type="Gene3D" id="3.40.462.10">
    <property type="entry name" value="FAD-linked oxidases, C-terminal domain"/>
    <property type="match status" value="1"/>
</dbReference>
<dbReference type="InterPro" id="IPR036318">
    <property type="entry name" value="FAD-bd_PCMH-like_sf"/>
</dbReference>
<comment type="cofactor">
    <cofactor evidence="1">
        <name>FAD</name>
        <dbReference type="ChEBI" id="CHEBI:57692"/>
    </cofactor>
</comment>
<keyword evidence="5" id="KW-1133">Transmembrane helix</keyword>
<dbReference type="PANTHER" id="PTHR11748:SF114">
    <property type="entry name" value="ARYL-ALCOHOL OXIDASE VANILLYL-ALCOHOL OXIDASE (AFU_ORTHOLOGUE AFUA_3G09500)-RELATED"/>
    <property type="match status" value="1"/>
</dbReference>
<feature type="transmembrane region" description="Helical" evidence="5">
    <location>
        <begin position="38"/>
        <end position="61"/>
    </location>
</feature>
<dbReference type="InterPro" id="IPR006094">
    <property type="entry name" value="Oxid_FAD_bind_N"/>
</dbReference>
<dbReference type="InterPro" id="IPR016164">
    <property type="entry name" value="FAD-linked_Oxase-like_C"/>
</dbReference>
<dbReference type="Pfam" id="PF01565">
    <property type="entry name" value="FAD_binding_4"/>
    <property type="match status" value="1"/>
</dbReference>
<dbReference type="InterPro" id="IPR016169">
    <property type="entry name" value="FAD-bd_PCMH_sub2"/>
</dbReference>
<keyword evidence="8" id="KW-1185">Reference proteome</keyword>
<dbReference type="GO" id="GO:1903457">
    <property type="term" value="P:lactate catabolic process"/>
    <property type="evidence" value="ECO:0007669"/>
    <property type="project" value="TreeGrafter"/>
</dbReference>
<sequence>MQSTQPENMTDQSTAQWNRSVNENDYMFSQEERSSRNWVLIVAITVAVTAVIVGGAVGGGLGASLANCRQNLGASLSSCQNDLSRRSVESQCENASPTTTNDSLFTATATSSAAFETTTAGLLVNYTVEPPSKVFNVTIDCDALATSMQVTQAQEKFSVYCGVDFGTGSRVDRNGNDVVLADIVRFTSYSMQDCLEACSQYTGKSQLWGVSNSCGSVNFQVSMANNPTGNCWLKNSTVIHSPGAGRCDRCISATKDFVISQGVYDDTIINMAAVPGLPPAYADSTYQTAHEDVFSTPLTETIELVLPPGVSQDDFAQAIEKAVGVLGKDAVFTGDDLKYYIDPYDIPEAGTVKNIPSAAVCPSSVEDLQEFLKVANEYKIAVWTFSRGKNLGYGGPAPRVPGCIALDLHRMNKVVEVNEKFGYVVVEPGVTFGDLYTFCAERKLKLWPSVASLGWGSVVGNTLDRGMGFIPTAVHHENIAGMEVVLANGDVVRTGQYSMTTSPSAHLTKLTFGPTIDGLFLQSNLGIVTKMGIFLTPQPQSYMSCSFDMPEFDDIAAIVDVFGEMRRNGTLPAMVYVFHLNEWAALFGKRSEWWKGEGPIPEWRTKEMQKELDIGNWTVKFGLYGPTTVIQAQYAEVLQVVTEKAPTGRLQYSLFSGEEAGLLEATSVPQPHGGIRVGVPSMWSIPMVNFYNVREDSIGAHGAYSPIVPLEGKVLLGWVKAAKEVYESQGFDLLCDFFMHERYAVFVCMLCFDKTDAEQRVGVEKIFQGLFKEGSARGFAKYRAHIKHMDQNAELFDFNNHAYRRFVETLKDALDPNGILSPGKMGIWPARLRNPEARTV</sequence>
<dbReference type="Proteomes" id="UP000286045">
    <property type="component" value="Unassembled WGS sequence"/>
</dbReference>
<keyword evidence="4" id="KW-0560">Oxidoreductase</keyword>
<evidence type="ECO:0000313" key="8">
    <source>
        <dbReference type="Proteomes" id="UP000286045"/>
    </source>
</evidence>
<feature type="domain" description="FAD-binding PCMH-type" evidence="6">
    <location>
        <begin position="352"/>
        <end position="538"/>
    </location>
</feature>
<dbReference type="GO" id="GO:0005739">
    <property type="term" value="C:mitochondrion"/>
    <property type="evidence" value="ECO:0007669"/>
    <property type="project" value="TreeGrafter"/>
</dbReference>
<evidence type="ECO:0000256" key="4">
    <source>
        <dbReference type="ARBA" id="ARBA00023002"/>
    </source>
</evidence>
<dbReference type="Gene3D" id="1.10.45.10">
    <property type="entry name" value="Vanillyl-alcohol Oxidase, Chain A, domain 4"/>
    <property type="match status" value="1"/>
</dbReference>
<evidence type="ECO:0000313" key="7">
    <source>
        <dbReference type="EMBL" id="RWA09420.1"/>
    </source>
</evidence>
<evidence type="ECO:0000256" key="5">
    <source>
        <dbReference type="SAM" id="Phobius"/>
    </source>
</evidence>
<evidence type="ECO:0000259" key="6">
    <source>
        <dbReference type="PROSITE" id="PS51387"/>
    </source>
</evidence>
<keyword evidence="3" id="KW-0274">FAD</keyword>
<dbReference type="EMBL" id="RYZI01000155">
    <property type="protein sequence ID" value="RWA09420.1"/>
    <property type="molecule type" value="Genomic_DNA"/>
</dbReference>
<dbReference type="STRING" id="363999.A0A439D4W0"/>
<evidence type="ECO:0000256" key="3">
    <source>
        <dbReference type="ARBA" id="ARBA00022827"/>
    </source>
</evidence>
<dbReference type="PANTHER" id="PTHR11748">
    <property type="entry name" value="D-LACTATE DEHYDROGENASE"/>
    <property type="match status" value="1"/>
</dbReference>
<dbReference type="AlphaFoldDB" id="A0A439D4W0"/>
<reference evidence="7 8" key="1">
    <citation type="submission" date="2018-12" db="EMBL/GenBank/DDBJ databases">
        <title>Draft genome sequence of Xylaria grammica IHI A82.</title>
        <authorList>
            <person name="Buettner E."/>
            <person name="Kellner H."/>
        </authorList>
    </citation>
    <scope>NUCLEOTIDE SEQUENCE [LARGE SCALE GENOMIC DNA]</scope>
    <source>
        <strain evidence="7 8">IHI A82</strain>
    </source>
</reference>
<evidence type="ECO:0000256" key="2">
    <source>
        <dbReference type="ARBA" id="ARBA00022630"/>
    </source>
</evidence>
<keyword evidence="5" id="KW-0812">Transmembrane</keyword>
<dbReference type="GO" id="GO:0004458">
    <property type="term" value="F:D-lactate dehydrogenase (cytochrome) activity"/>
    <property type="evidence" value="ECO:0007669"/>
    <property type="project" value="TreeGrafter"/>
</dbReference>
<dbReference type="GO" id="GO:0008720">
    <property type="term" value="F:D-lactate dehydrogenase (NAD+) activity"/>
    <property type="evidence" value="ECO:0007669"/>
    <property type="project" value="TreeGrafter"/>
</dbReference>
<dbReference type="SUPFAM" id="SSF56176">
    <property type="entry name" value="FAD-binding/transporter-associated domain-like"/>
    <property type="match status" value="1"/>
</dbReference>
<keyword evidence="5" id="KW-0472">Membrane</keyword>
<protein>
    <recommendedName>
        <fullName evidence="6">FAD-binding PCMH-type domain-containing protein</fullName>
    </recommendedName>
</protein>
<dbReference type="InterPro" id="IPR016167">
    <property type="entry name" value="FAD-bd_PCMH_sub1"/>
</dbReference>
<comment type="caution">
    <text evidence="7">The sequence shown here is derived from an EMBL/GenBank/DDBJ whole genome shotgun (WGS) entry which is preliminary data.</text>
</comment>